<protein>
    <submittedName>
        <fullName evidence="1">Uncharacterized protein</fullName>
    </submittedName>
</protein>
<sequence>MEANQPDFIIEAFLQVVEQQEFVFDEKSREDLLTIKQTLAELENQPLSTAADAITAWCREHPDVADAVRFAAREITIKKRNPANQEGTLINQFPDYQKIIDERQKNPQPEPPKK</sequence>
<proteinExistence type="predicted"/>
<organism evidence="1 2">
    <name type="scientific">Brasilonema sennae CENA114</name>
    <dbReference type="NCBI Taxonomy" id="415709"/>
    <lineage>
        <taxon>Bacteria</taxon>
        <taxon>Bacillati</taxon>
        <taxon>Cyanobacteriota</taxon>
        <taxon>Cyanophyceae</taxon>
        <taxon>Nostocales</taxon>
        <taxon>Scytonemataceae</taxon>
        <taxon>Brasilonema</taxon>
        <taxon>Bromeliae group (in: Brasilonema)</taxon>
    </lineage>
</organism>
<name>A0A856MNA8_9CYAN</name>
<evidence type="ECO:0000313" key="2">
    <source>
        <dbReference type="Proteomes" id="UP000503129"/>
    </source>
</evidence>
<gene>
    <name evidence="1" type="ORF">DP114_30010</name>
</gene>
<reference evidence="1 2" key="1">
    <citation type="submission" date="2018-06" db="EMBL/GenBank/DDBJ databases">
        <title>Comparative genomics of Brasilonema spp. strains.</title>
        <authorList>
            <person name="Alvarenga D.O."/>
            <person name="Fiore M.F."/>
            <person name="Varani A.M."/>
        </authorList>
    </citation>
    <scope>NUCLEOTIDE SEQUENCE [LARGE SCALE GENOMIC DNA]</scope>
    <source>
        <strain evidence="1 2">CENA114</strain>
    </source>
</reference>
<dbReference type="RefSeq" id="WP_171977830.1">
    <property type="nucleotide sequence ID" value="NZ_CAWOXK010000001.1"/>
</dbReference>
<dbReference type="AlphaFoldDB" id="A0A856MNA8"/>
<keyword evidence="2" id="KW-1185">Reference proteome</keyword>
<dbReference type="Proteomes" id="UP000503129">
    <property type="component" value="Chromosome"/>
</dbReference>
<dbReference type="KEGG" id="bsen:DP114_30010"/>
<dbReference type="EMBL" id="CP030118">
    <property type="protein sequence ID" value="QDL11570.1"/>
    <property type="molecule type" value="Genomic_DNA"/>
</dbReference>
<accession>A0A856MNA8</accession>
<evidence type="ECO:0000313" key="1">
    <source>
        <dbReference type="EMBL" id="QDL11570.1"/>
    </source>
</evidence>